<dbReference type="SUPFAM" id="SSF109993">
    <property type="entry name" value="VPS9 domain"/>
    <property type="match status" value="1"/>
</dbReference>
<sequence length="1629" mass="181535">SISVEFRMRVIWSSTAQRRELASKETKWSRLVENDPLTLDTFICFNRTYIYLINGEIFKVSQDGRKEPFLRRDSPLSSLRFSFINASFGTLFLVDEEGHLYACGKSNYGQCGLVTEDDVNEFREVKLVAPLAICPHGVTVTSHEPISVRLVSASQRLVCVIDVNGRIWSYGDRSLKIDSSGCVEGRPMPFSPSRKALQIDAGCGHFVCLVSHYVEEGKGIDLDAPSIRSNILPSTQCERCREEDELRLSTLMQRADDDARKRHGLEGMVECDEETSADLMSAAKNFRLQFKSGSSQSSPRGKTLPVPKEANSWGGACAASEEGSGGAIEMTAVGRSIGLELMNLPGGHFTFVSLDSLPLTYMDTTIVEKNVTESCSNTDCTTSSGNSSRRSATSSPCKNGTSGSIDGRDDRRAPLEVWTWGANNFGQLGHNDLIARREPFKVSALSGISCVKVSAGDNHTAALTATGELYVWGSNKCGQLKQSDQSFITIPSLFRVGSQSSVLDVSTSFSQTAVIVSGIDATPTIYLCGQNPPADFLHPQIFRISSIEKIGFPMCVRLLGTDLVLGVHERSTDAADESGVAHVFCSVFSRLKFAKFARQLADLCQMIHERSHVVGEQEMSNLLNNLTLSSCAFAVQVARVAEACRAVLTNKGDSSMSAVLEASHSFSLIDSLCKFHADFVDCVAFGCFADIDLGESLSSYVDKLCLEHEAESTKQYRRLRKLFHKAFHCLQIWRSDAETFLNAHSVITASNSQIAISEWCSRWKVAEQRLNHLDDIADGTFRYWKRLGVSNEQNLKSPSRLVLWSADAGEEKCVVKNVTNVKPKSYLPRSWTSLIVFSDAVALSERREFQLYKFPLVWAEPLQRDNRYFVRIYTPEDELHVEFNEAAAKADFLQVCHEWRTFDRRYARRRRQNTSGGSGLRRRYGEYTFSSAHPSFKNCIYEGSWLCGKPHGKGRLKYPDRKEYKGHFEDGVIEGFGELTVPAEQCNTSVVNSVFFTDASESPTSAKGDVYTGCWHNGQMNGLVSVKWANGSTYEGYMCNGLRHGHGVQQYTLGGEQQIYIGGWRMGMRQGYGVASSNRERYLGLWANDMRQGNGILISIDGAYHEGTFDRDRLVYGRLLCPAPDGEFNTIYEGHFEKAGVICEKGMLQVSRHDLIEGQMNGNLISGEVRLSNAIFKKCFRASSPLTPVGQSLSDEEPSAGRWTVPSEVKWKEMFEHFLMGDLRIEASSLGQQPSYDSLVGVLDHSAIWRSLAGTMTQIRNGVNIEKFSFVFDDRLEKIPSFDAPWSNTYYAMVVDYWRVALSNKFHPLCRLVNGLIEVFTSSYNNIGTHRAAYAELVHEFNSIISRLYAVVRILFTNLPPSNEMHTPVPICVDRVHTSSADSSELSIATASTISLNSLRGCSRNSSPQRHNVSEMSPSRVSCGSHKSALSDDFSVLTPACDFIVEHLFAQSYAIIFTIYSVSCAEADKRYWDRVVFLNAHTDVKLLTHLEVNRDLWPIDVENADDLDMPMIRATARKKFYKSAIHTLQRLSCEFNPSAKLAILAETFSEISACVTRFAEAGEKHVWTTDDLLPAFMYVTVRAQLQHLGAEIRLIGDFAPQLRGGGQIELMFTTLKASYMQICKEKSLP</sequence>
<dbReference type="PROSITE" id="PS50012">
    <property type="entry name" value="RCC1_3"/>
    <property type="match status" value="2"/>
</dbReference>
<dbReference type="GO" id="GO:0031267">
    <property type="term" value="F:small GTPase binding"/>
    <property type="evidence" value="ECO:0007669"/>
    <property type="project" value="TreeGrafter"/>
</dbReference>
<dbReference type="Gene3D" id="2.20.110.10">
    <property type="entry name" value="Histone H3 K4-specific methyltransferase SET7/9 N-terminal domain"/>
    <property type="match status" value="2"/>
</dbReference>
<dbReference type="GO" id="GO:0016197">
    <property type="term" value="P:endosomal transport"/>
    <property type="evidence" value="ECO:0007669"/>
    <property type="project" value="TreeGrafter"/>
</dbReference>
<feature type="region of interest" description="Disordered" evidence="4">
    <location>
        <begin position="375"/>
        <end position="409"/>
    </location>
</feature>
<dbReference type="InterPro" id="IPR037191">
    <property type="entry name" value="VPS9_dom_sf"/>
</dbReference>
<dbReference type="GO" id="GO:0005085">
    <property type="term" value="F:guanyl-nucleotide exchange factor activity"/>
    <property type="evidence" value="ECO:0007669"/>
    <property type="project" value="UniProtKB-KW"/>
</dbReference>
<dbReference type="PANTHER" id="PTHR46089">
    <property type="entry name" value="ALSIN HOMOLOG"/>
    <property type="match status" value="1"/>
</dbReference>
<dbReference type="InterPro" id="IPR051984">
    <property type="entry name" value="Alsin"/>
</dbReference>
<dbReference type="Gene3D" id="1.20.1050.80">
    <property type="entry name" value="VPS9 domain"/>
    <property type="match status" value="1"/>
</dbReference>
<evidence type="ECO:0000256" key="4">
    <source>
        <dbReference type="SAM" id="MobiDB-lite"/>
    </source>
</evidence>
<keyword evidence="2" id="KW-0677">Repeat</keyword>
<dbReference type="WBParaSite" id="PgR006_g078_t12">
    <property type="protein sequence ID" value="PgR006_g078_t12"/>
    <property type="gene ID" value="PgR006_g078"/>
</dbReference>
<evidence type="ECO:0000313" key="6">
    <source>
        <dbReference type="Proteomes" id="UP000887569"/>
    </source>
</evidence>
<protein>
    <submittedName>
        <fullName evidence="7">Tyrosine-protein kinase</fullName>
    </submittedName>
</protein>
<evidence type="ECO:0000256" key="3">
    <source>
        <dbReference type="PROSITE-ProRule" id="PRU00235"/>
    </source>
</evidence>
<organism evidence="6 7">
    <name type="scientific">Parascaris univalens</name>
    <name type="common">Nematode worm</name>
    <dbReference type="NCBI Taxonomy" id="6257"/>
    <lineage>
        <taxon>Eukaryota</taxon>
        <taxon>Metazoa</taxon>
        <taxon>Ecdysozoa</taxon>
        <taxon>Nematoda</taxon>
        <taxon>Chromadorea</taxon>
        <taxon>Rhabditida</taxon>
        <taxon>Spirurina</taxon>
        <taxon>Ascaridomorpha</taxon>
        <taxon>Ascaridoidea</taxon>
        <taxon>Ascarididae</taxon>
        <taxon>Parascaris</taxon>
    </lineage>
</organism>
<accession>A0A915AFZ5</accession>
<dbReference type="Proteomes" id="UP000887569">
    <property type="component" value="Unplaced"/>
</dbReference>
<dbReference type="Pfam" id="PF02204">
    <property type="entry name" value="VPS9"/>
    <property type="match status" value="1"/>
</dbReference>
<name>A0A915AFZ5_PARUN</name>
<keyword evidence="1" id="KW-0344">Guanine-nucleotide releasing factor</keyword>
<dbReference type="InterPro" id="IPR000408">
    <property type="entry name" value="Reg_chr_condens"/>
</dbReference>
<dbReference type="SMART" id="SM00698">
    <property type="entry name" value="MORN"/>
    <property type="match status" value="7"/>
</dbReference>
<dbReference type="SUPFAM" id="SSF82185">
    <property type="entry name" value="Histone H3 K4-specific methyltransferase SET7/9 N-terminal domain"/>
    <property type="match status" value="2"/>
</dbReference>
<dbReference type="Pfam" id="PF02493">
    <property type="entry name" value="MORN"/>
    <property type="match status" value="6"/>
</dbReference>
<keyword evidence="6" id="KW-1185">Reference proteome</keyword>
<evidence type="ECO:0000256" key="2">
    <source>
        <dbReference type="ARBA" id="ARBA00022737"/>
    </source>
</evidence>
<dbReference type="Pfam" id="PF00415">
    <property type="entry name" value="RCC1"/>
    <property type="match status" value="1"/>
</dbReference>
<reference evidence="7" key="1">
    <citation type="submission" date="2022-11" db="UniProtKB">
        <authorList>
            <consortium name="WormBaseParasite"/>
        </authorList>
    </citation>
    <scope>IDENTIFICATION</scope>
</reference>
<dbReference type="GO" id="GO:0005737">
    <property type="term" value="C:cytoplasm"/>
    <property type="evidence" value="ECO:0007669"/>
    <property type="project" value="TreeGrafter"/>
</dbReference>
<dbReference type="PROSITE" id="PS51205">
    <property type="entry name" value="VPS9"/>
    <property type="match status" value="1"/>
</dbReference>
<dbReference type="SUPFAM" id="SSF50985">
    <property type="entry name" value="RCC1/BLIP-II"/>
    <property type="match status" value="2"/>
</dbReference>
<dbReference type="PROSITE" id="PS00626">
    <property type="entry name" value="RCC1_2"/>
    <property type="match status" value="1"/>
</dbReference>
<evidence type="ECO:0000259" key="5">
    <source>
        <dbReference type="PROSITE" id="PS51205"/>
    </source>
</evidence>
<dbReference type="InterPro" id="IPR003123">
    <property type="entry name" value="VPS9"/>
</dbReference>
<feature type="repeat" description="RCC1" evidence="3">
    <location>
        <begin position="467"/>
        <end position="518"/>
    </location>
</feature>
<dbReference type="PANTHER" id="PTHR46089:SF2">
    <property type="entry name" value="ALSIN HOMOLOG"/>
    <property type="match status" value="1"/>
</dbReference>
<evidence type="ECO:0000313" key="7">
    <source>
        <dbReference type="WBParaSite" id="PgR006_g078_t12"/>
    </source>
</evidence>
<evidence type="ECO:0000256" key="1">
    <source>
        <dbReference type="ARBA" id="ARBA00022658"/>
    </source>
</evidence>
<feature type="repeat" description="RCC1" evidence="3">
    <location>
        <begin position="415"/>
        <end position="466"/>
    </location>
</feature>
<feature type="compositionally biased region" description="Low complexity" evidence="4">
    <location>
        <begin position="381"/>
        <end position="395"/>
    </location>
</feature>
<dbReference type="Gene3D" id="2.130.10.30">
    <property type="entry name" value="Regulator of chromosome condensation 1/beta-lactamase-inhibitor protein II"/>
    <property type="match status" value="2"/>
</dbReference>
<proteinExistence type="predicted"/>
<dbReference type="InterPro" id="IPR009091">
    <property type="entry name" value="RCC1/BLIP-II"/>
</dbReference>
<feature type="domain" description="VPS9" evidence="5">
    <location>
        <begin position="1480"/>
        <end position="1629"/>
    </location>
</feature>
<dbReference type="InterPro" id="IPR003409">
    <property type="entry name" value="MORN"/>
</dbReference>